<dbReference type="PROSITE" id="PS51257">
    <property type="entry name" value="PROKAR_LIPOPROTEIN"/>
    <property type="match status" value="1"/>
</dbReference>
<evidence type="ECO:0000313" key="4">
    <source>
        <dbReference type="Proteomes" id="UP000198500"/>
    </source>
</evidence>
<evidence type="ECO:0000256" key="1">
    <source>
        <dbReference type="SAM" id="MobiDB-lite"/>
    </source>
</evidence>
<sequence>MNAPKSLALIGLTAVLLATTGLTGCTVNTYPDGSRETVWGTPQDDDPDRAGTIRDETGETRPQNDAPDR</sequence>
<gene>
    <name evidence="3" type="ORF">SAMN05443545_10828</name>
</gene>
<name>A0A1H3FJK5_9GAMM</name>
<dbReference type="Proteomes" id="UP000198500">
    <property type="component" value="Unassembled WGS sequence"/>
</dbReference>
<dbReference type="AlphaFoldDB" id="A0A1H3FJK5"/>
<dbReference type="RefSeq" id="WP_092571322.1">
    <property type="nucleotide sequence ID" value="NZ_BMXH01000014.1"/>
</dbReference>
<proteinExistence type="predicted"/>
<reference evidence="3 4" key="1">
    <citation type="submission" date="2016-10" db="EMBL/GenBank/DDBJ databases">
        <authorList>
            <person name="de Groot N.N."/>
        </authorList>
    </citation>
    <scope>NUCLEOTIDE SEQUENCE [LARGE SCALE GENOMIC DNA]</scope>
    <source>
        <strain evidence="3 4">DSM 19219</strain>
    </source>
</reference>
<dbReference type="STRING" id="574349.SAMN05443545_10828"/>
<organism evidence="3 4">
    <name type="scientific">Aidingimonas halophila</name>
    <dbReference type="NCBI Taxonomy" id="574349"/>
    <lineage>
        <taxon>Bacteria</taxon>
        <taxon>Pseudomonadati</taxon>
        <taxon>Pseudomonadota</taxon>
        <taxon>Gammaproteobacteria</taxon>
        <taxon>Oceanospirillales</taxon>
        <taxon>Halomonadaceae</taxon>
        <taxon>Aidingimonas</taxon>
    </lineage>
</organism>
<feature type="compositionally biased region" description="Basic and acidic residues" evidence="1">
    <location>
        <begin position="48"/>
        <end position="59"/>
    </location>
</feature>
<keyword evidence="2" id="KW-0732">Signal</keyword>
<evidence type="ECO:0000313" key="3">
    <source>
        <dbReference type="EMBL" id="SDX90289.1"/>
    </source>
</evidence>
<evidence type="ECO:0000256" key="2">
    <source>
        <dbReference type="SAM" id="SignalP"/>
    </source>
</evidence>
<feature type="signal peptide" evidence="2">
    <location>
        <begin position="1"/>
        <end position="24"/>
    </location>
</feature>
<dbReference type="EMBL" id="FNNI01000008">
    <property type="protein sequence ID" value="SDX90289.1"/>
    <property type="molecule type" value="Genomic_DNA"/>
</dbReference>
<accession>A0A1H3FJK5</accession>
<keyword evidence="4" id="KW-1185">Reference proteome</keyword>
<dbReference type="OrthoDB" id="6173744at2"/>
<feature type="region of interest" description="Disordered" evidence="1">
    <location>
        <begin position="25"/>
        <end position="69"/>
    </location>
</feature>
<protein>
    <submittedName>
        <fullName evidence="3">Uncharacterized protein</fullName>
    </submittedName>
</protein>
<feature type="chain" id="PRO_5011719471" evidence="2">
    <location>
        <begin position="25"/>
        <end position="69"/>
    </location>
</feature>